<gene>
    <name evidence="3" type="ORF">ACFOSH_24635</name>
</gene>
<keyword evidence="4" id="KW-1185">Reference proteome</keyword>
<dbReference type="InterPro" id="IPR036249">
    <property type="entry name" value="Thioredoxin-like_sf"/>
</dbReference>
<reference evidence="4" key="1">
    <citation type="journal article" date="2019" name="Int. J. Syst. Evol. Microbiol.">
        <title>The Global Catalogue of Microorganisms (GCM) 10K type strain sequencing project: providing services to taxonomists for standard genome sequencing and annotation.</title>
        <authorList>
            <consortium name="The Broad Institute Genomics Platform"/>
            <consortium name="The Broad Institute Genome Sequencing Center for Infectious Disease"/>
            <person name="Wu L."/>
            <person name="Ma J."/>
        </authorList>
    </citation>
    <scope>NUCLEOTIDE SEQUENCE [LARGE SCALE GENOMIC DNA]</scope>
    <source>
        <strain evidence="4">CGMCC 4.7676</strain>
    </source>
</reference>
<protein>
    <submittedName>
        <fullName evidence="3">Thioredoxin family protein</fullName>
    </submittedName>
</protein>
<dbReference type="RefSeq" id="WP_378241408.1">
    <property type="nucleotide sequence ID" value="NZ_JBHRWK010000038.1"/>
</dbReference>
<dbReference type="PROSITE" id="PS51352">
    <property type="entry name" value="THIOREDOXIN_2"/>
    <property type="match status" value="1"/>
</dbReference>
<evidence type="ECO:0000313" key="3">
    <source>
        <dbReference type="EMBL" id="MFC3452636.1"/>
    </source>
</evidence>
<dbReference type="PANTHER" id="PTHR45663:SF40">
    <property type="entry name" value="THIOREDOXIN 2"/>
    <property type="match status" value="1"/>
</dbReference>
<dbReference type="InterPro" id="IPR017937">
    <property type="entry name" value="Thioredoxin_CS"/>
</dbReference>
<proteinExistence type="predicted"/>
<dbReference type="Gene3D" id="3.40.30.10">
    <property type="entry name" value="Glutaredoxin"/>
    <property type="match status" value="1"/>
</dbReference>
<evidence type="ECO:0000259" key="2">
    <source>
        <dbReference type="PROSITE" id="PS51352"/>
    </source>
</evidence>
<sequence>MPIVGREIVALDVDKFQEIVKSDDVVIIHLSAQWCGPCRAFTTVFREAAGNHDDVVFASLDTDSQPELGSAFNVNSIPAIAVMRGGALIFTHEGSVGEAALNDVIRQARAIEVGEVHRSVTSG</sequence>
<accession>A0ABV7P0M5</accession>
<evidence type="ECO:0000313" key="4">
    <source>
        <dbReference type="Proteomes" id="UP001595645"/>
    </source>
</evidence>
<dbReference type="SUPFAM" id="SSF52833">
    <property type="entry name" value="Thioredoxin-like"/>
    <property type="match status" value="1"/>
</dbReference>
<dbReference type="Proteomes" id="UP001595645">
    <property type="component" value="Unassembled WGS sequence"/>
</dbReference>
<dbReference type="CDD" id="cd02947">
    <property type="entry name" value="TRX_family"/>
    <property type="match status" value="1"/>
</dbReference>
<dbReference type="EMBL" id="JBHRWK010000038">
    <property type="protein sequence ID" value="MFC3452636.1"/>
    <property type="molecule type" value="Genomic_DNA"/>
</dbReference>
<evidence type="ECO:0000256" key="1">
    <source>
        <dbReference type="ARBA" id="ARBA00023157"/>
    </source>
</evidence>
<name>A0ABV7P0M5_9PSEU</name>
<comment type="caution">
    <text evidence="3">The sequence shown here is derived from an EMBL/GenBank/DDBJ whole genome shotgun (WGS) entry which is preliminary data.</text>
</comment>
<dbReference type="PANTHER" id="PTHR45663">
    <property type="entry name" value="GEO12009P1"/>
    <property type="match status" value="1"/>
</dbReference>
<dbReference type="Pfam" id="PF00085">
    <property type="entry name" value="Thioredoxin"/>
    <property type="match status" value="1"/>
</dbReference>
<dbReference type="InterPro" id="IPR013766">
    <property type="entry name" value="Thioredoxin_domain"/>
</dbReference>
<dbReference type="PROSITE" id="PS00194">
    <property type="entry name" value="THIOREDOXIN_1"/>
    <property type="match status" value="1"/>
</dbReference>
<feature type="domain" description="Thioredoxin" evidence="2">
    <location>
        <begin position="1"/>
        <end position="110"/>
    </location>
</feature>
<keyword evidence="1" id="KW-1015">Disulfide bond</keyword>
<organism evidence="3 4">
    <name type="scientific">Amycolatopsis speibonae</name>
    <dbReference type="NCBI Taxonomy" id="1450224"/>
    <lineage>
        <taxon>Bacteria</taxon>
        <taxon>Bacillati</taxon>
        <taxon>Actinomycetota</taxon>
        <taxon>Actinomycetes</taxon>
        <taxon>Pseudonocardiales</taxon>
        <taxon>Pseudonocardiaceae</taxon>
        <taxon>Amycolatopsis</taxon>
    </lineage>
</organism>